<proteinExistence type="predicted"/>
<feature type="compositionally biased region" description="Polar residues" evidence="1">
    <location>
        <begin position="67"/>
        <end position="83"/>
    </location>
</feature>
<feature type="compositionally biased region" description="Basic and acidic residues" evidence="1">
    <location>
        <begin position="411"/>
        <end position="429"/>
    </location>
</feature>
<feature type="compositionally biased region" description="Polar residues" evidence="1">
    <location>
        <begin position="177"/>
        <end position="187"/>
    </location>
</feature>
<feature type="compositionally biased region" description="Low complexity" evidence="1">
    <location>
        <begin position="121"/>
        <end position="143"/>
    </location>
</feature>
<feature type="region of interest" description="Disordered" evidence="1">
    <location>
        <begin position="407"/>
        <end position="437"/>
    </location>
</feature>
<feature type="compositionally biased region" description="Low complexity" evidence="1">
    <location>
        <begin position="84"/>
        <end position="95"/>
    </location>
</feature>
<organism evidence="3 4">
    <name type="scientific">Rhynchosporium agropyri</name>
    <dbReference type="NCBI Taxonomy" id="914238"/>
    <lineage>
        <taxon>Eukaryota</taxon>
        <taxon>Fungi</taxon>
        <taxon>Dikarya</taxon>
        <taxon>Ascomycota</taxon>
        <taxon>Pezizomycotina</taxon>
        <taxon>Leotiomycetes</taxon>
        <taxon>Helotiales</taxon>
        <taxon>Ploettnerulaceae</taxon>
        <taxon>Rhynchosporium</taxon>
    </lineage>
</organism>
<protein>
    <submittedName>
        <fullName evidence="3">Uncharacterized protein</fullName>
    </submittedName>
</protein>
<feature type="region of interest" description="Disordered" evidence="1">
    <location>
        <begin position="121"/>
        <end position="198"/>
    </location>
</feature>
<feature type="compositionally biased region" description="Polar residues" evidence="1">
    <location>
        <begin position="268"/>
        <end position="280"/>
    </location>
</feature>
<accession>A0A1E1L6M5</accession>
<keyword evidence="2" id="KW-0472">Membrane</keyword>
<name>A0A1E1L6M5_9HELO</name>
<keyword evidence="2" id="KW-0812">Transmembrane</keyword>
<dbReference type="Proteomes" id="UP000178912">
    <property type="component" value="Unassembled WGS sequence"/>
</dbReference>
<evidence type="ECO:0000313" key="4">
    <source>
        <dbReference type="Proteomes" id="UP000178912"/>
    </source>
</evidence>
<dbReference type="OrthoDB" id="3560639at2759"/>
<feature type="compositionally biased region" description="Low complexity" evidence="1">
    <location>
        <begin position="328"/>
        <end position="338"/>
    </location>
</feature>
<feature type="region of interest" description="Disordered" evidence="1">
    <location>
        <begin position="67"/>
        <end position="95"/>
    </location>
</feature>
<sequence>MAVLQRHGYRRDMNCIWATVQAGGVVPDVLGGPHSSASSYLSCYGGGSQATVTSLARSTSSKVIGASTTAKAGNPPNSSIQPLATSTPARASARSTTSQAAFSAIATPNQVLTTAGILNTPSLSQATPSSSQSRTTSSSNTISVIQPTAQTSTTTIFSSPSTTFSSQPTKVPRPSPVAQTSNPTGATKGSPFSGAGSVLGPESKVGAITSKGSMILGITIPLFLIVAALLTIFYCRRNRKKQRSQSLGYLPTTPKPKPWKRRKFQKPNTSSNSEGLSDLNTRGEEHTPRRSIRVETAGLSGQEYRGKDSNFLPLTMPEQAFSPLRVNGSSSIHSGSSHDGPDRGSLGSNRRRSTNFPEAGGVFGDGETTNPFKTLAELQREENLQSRTFDGAANLVLRPDVYSARPSSDFDILRDHNESRQKTGDRDTDSVISDISTSSRYKPPPLFSSPFAYSTRTPEMMRPVSLSASSDSVYTRSSLMQFEPAKLSVQNTGTDSLSSLEWNFDQEFRDSTTSSLDWNFDQEFKDTTLNYPKSQAKPFDFDNQSTRQKLGGNYLRSEFVSAGGDRDSGSMGSVTGDVLQEWEKEEMEMEMGRRLEEERANFYEGMIYEDMIRPGMGIQKRGDDRTLGAQRGISDWDFGVQKSHNML</sequence>
<dbReference type="EMBL" id="FJUX01000075">
    <property type="protein sequence ID" value="CZT05258.1"/>
    <property type="molecule type" value="Genomic_DNA"/>
</dbReference>
<keyword evidence="2" id="KW-1133">Transmembrane helix</keyword>
<gene>
    <name evidence="3" type="ORF">RAG0_11422</name>
</gene>
<evidence type="ECO:0000256" key="1">
    <source>
        <dbReference type="SAM" id="MobiDB-lite"/>
    </source>
</evidence>
<evidence type="ECO:0000313" key="3">
    <source>
        <dbReference type="EMBL" id="CZT05258.1"/>
    </source>
</evidence>
<feature type="compositionally biased region" description="Low complexity" evidence="1">
    <location>
        <begin position="150"/>
        <end position="169"/>
    </location>
</feature>
<feature type="transmembrane region" description="Helical" evidence="2">
    <location>
        <begin position="214"/>
        <end position="235"/>
    </location>
</feature>
<feature type="region of interest" description="Disordered" evidence="1">
    <location>
        <begin position="243"/>
        <end position="370"/>
    </location>
</feature>
<keyword evidence="4" id="KW-1185">Reference proteome</keyword>
<evidence type="ECO:0000256" key="2">
    <source>
        <dbReference type="SAM" id="Phobius"/>
    </source>
</evidence>
<dbReference type="AlphaFoldDB" id="A0A1E1L6M5"/>
<reference evidence="4" key="1">
    <citation type="submission" date="2016-03" db="EMBL/GenBank/DDBJ databases">
        <authorList>
            <person name="Guldener U."/>
        </authorList>
    </citation>
    <scope>NUCLEOTIDE SEQUENCE [LARGE SCALE GENOMIC DNA]</scope>
    <source>
        <strain evidence="4">04CH-RAC-A.6.1</strain>
    </source>
</reference>